<gene>
    <name evidence="1" type="ORF">GCM10022229_11380</name>
</gene>
<organism evidence="1 2">
    <name type="scientific">Luteimonas lutimaris</name>
    <dbReference type="NCBI Taxonomy" id="698645"/>
    <lineage>
        <taxon>Bacteria</taxon>
        <taxon>Pseudomonadati</taxon>
        <taxon>Pseudomonadota</taxon>
        <taxon>Gammaproteobacteria</taxon>
        <taxon>Lysobacterales</taxon>
        <taxon>Lysobacteraceae</taxon>
        <taxon>Luteimonas</taxon>
    </lineage>
</organism>
<dbReference type="RefSeq" id="WP_344758986.1">
    <property type="nucleotide sequence ID" value="NZ_BAAAZU010000004.1"/>
</dbReference>
<proteinExistence type="predicted"/>
<keyword evidence="2" id="KW-1185">Reference proteome</keyword>
<protein>
    <recommendedName>
        <fullName evidence="3">DUF2188 domain-containing protein</fullName>
    </recommendedName>
</protein>
<dbReference type="Proteomes" id="UP001501727">
    <property type="component" value="Unassembled WGS sequence"/>
</dbReference>
<dbReference type="EMBL" id="BAAAZU010000004">
    <property type="protein sequence ID" value="GAA3919517.1"/>
    <property type="molecule type" value="Genomic_DNA"/>
</dbReference>
<evidence type="ECO:0008006" key="3">
    <source>
        <dbReference type="Google" id="ProtNLM"/>
    </source>
</evidence>
<evidence type="ECO:0000313" key="1">
    <source>
        <dbReference type="EMBL" id="GAA3919517.1"/>
    </source>
</evidence>
<name>A0ABP7MBD8_9GAMM</name>
<evidence type="ECO:0000313" key="2">
    <source>
        <dbReference type="Proteomes" id="UP001501727"/>
    </source>
</evidence>
<reference evidence="2" key="1">
    <citation type="journal article" date="2019" name="Int. J. Syst. Evol. Microbiol.">
        <title>The Global Catalogue of Microorganisms (GCM) 10K type strain sequencing project: providing services to taxonomists for standard genome sequencing and annotation.</title>
        <authorList>
            <consortium name="The Broad Institute Genomics Platform"/>
            <consortium name="The Broad Institute Genome Sequencing Center for Infectious Disease"/>
            <person name="Wu L."/>
            <person name="Ma J."/>
        </authorList>
    </citation>
    <scope>NUCLEOTIDE SEQUENCE [LARGE SCALE GENOMIC DNA]</scope>
    <source>
        <strain evidence="2">JCM 16916</strain>
    </source>
</reference>
<comment type="caution">
    <text evidence="1">The sequence shown here is derived from an EMBL/GenBank/DDBJ whole genome shotgun (WGS) entry which is preliminary data.</text>
</comment>
<accession>A0ABP7MBD8</accession>
<sequence>MERELFSIEQSARGWVVHTVNGGNEPPDPTPLQALEHAERLACARHNSTGRPTGVKVRMRCGDTVLVACHG</sequence>